<keyword evidence="1" id="KW-0378">Hydrolase</keyword>
<dbReference type="InterPro" id="IPR050272">
    <property type="entry name" value="Isochorismatase-like_hydrls"/>
</dbReference>
<dbReference type="PIRSF" id="PIRSF001111">
    <property type="entry name" value="Isochorismatase"/>
    <property type="match status" value="1"/>
</dbReference>
<dbReference type="PRINTS" id="PR01398">
    <property type="entry name" value="ISCHRISMTASE"/>
</dbReference>
<dbReference type="AlphaFoldDB" id="A0A1H3LSL2"/>
<organism evidence="3 4">
    <name type="scientific">Saccharopolyspora shandongensis</name>
    <dbReference type="NCBI Taxonomy" id="418495"/>
    <lineage>
        <taxon>Bacteria</taxon>
        <taxon>Bacillati</taxon>
        <taxon>Actinomycetota</taxon>
        <taxon>Actinomycetes</taxon>
        <taxon>Pseudonocardiales</taxon>
        <taxon>Pseudonocardiaceae</taxon>
        <taxon>Saccharopolyspora</taxon>
    </lineage>
</organism>
<evidence type="ECO:0000313" key="4">
    <source>
        <dbReference type="Proteomes" id="UP000199529"/>
    </source>
</evidence>
<keyword evidence="3" id="KW-0456">Lyase</keyword>
<proteinExistence type="predicted"/>
<dbReference type="Proteomes" id="UP000199529">
    <property type="component" value="Unassembled WGS sequence"/>
</dbReference>
<sequence length="217" mass="24278">MALPAIAPYRVPQEDELPENRVAWRPEPDRAVLLIHDMERHFVNAYPRNGEPLSQVVPNIRMLRERARAAGVPVVYCAQPGGQTPEQRGLQLEWWGPGVADPTQEAIIDELAPGAGDVQLTKWRYSAFQRTELRELLRDWNRDQLIITGIYAHIGCLMTAAEAFQQDVQAFLAADAVADFSLAEHRMALDYAAKRCAVVDTSRGLARSLVLHESEVA</sequence>
<name>A0A1H3LSL2_9PSEU</name>
<dbReference type="InterPro" id="IPR036380">
    <property type="entry name" value="Isochorismatase-like_sf"/>
</dbReference>
<evidence type="ECO:0000313" key="3">
    <source>
        <dbReference type="EMBL" id="SDY67422.1"/>
    </source>
</evidence>
<dbReference type="InterPro" id="IPR016291">
    <property type="entry name" value="Isochorismatase"/>
</dbReference>
<reference evidence="4" key="1">
    <citation type="submission" date="2016-10" db="EMBL/GenBank/DDBJ databases">
        <authorList>
            <person name="Varghese N."/>
            <person name="Submissions S."/>
        </authorList>
    </citation>
    <scope>NUCLEOTIDE SEQUENCE [LARGE SCALE GENOMIC DNA]</scope>
    <source>
        <strain evidence="4">CGMCC 4.3530</strain>
    </source>
</reference>
<dbReference type="RefSeq" id="WP_093271216.1">
    <property type="nucleotide sequence ID" value="NZ_FNOK01000032.1"/>
</dbReference>
<dbReference type="PANTHER" id="PTHR43540">
    <property type="entry name" value="PEROXYUREIDOACRYLATE/UREIDOACRYLATE AMIDOHYDROLASE-RELATED"/>
    <property type="match status" value="1"/>
</dbReference>
<protein>
    <submittedName>
        <fullName evidence="3">Bifunctional isochorismate lyase / aryl carrier protein</fullName>
    </submittedName>
</protein>
<feature type="domain" description="Isochorismatase-like" evidence="2">
    <location>
        <begin position="32"/>
        <end position="201"/>
    </location>
</feature>
<dbReference type="Gene3D" id="3.40.50.850">
    <property type="entry name" value="Isochorismatase-like"/>
    <property type="match status" value="1"/>
</dbReference>
<dbReference type="EMBL" id="FNOK01000032">
    <property type="protein sequence ID" value="SDY67422.1"/>
    <property type="molecule type" value="Genomic_DNA"/>
</dbReference>
<evidence type="ECO:0000259" key="2">
    <source>
        <dbReference type="Pfam" id="PF00857"/>
    </source>
</evidence>
<dbReference type="Pfam" id="PF00857">
    <property type="entry name" value="Isochorismatase"/>
    <property type="match status" value="1"/>
</dbReference>
<keyword evidence="4" id="KW-1185">Reference proteome</keyword>
<dbReference type="InterPro" id="IPR000868">
    <property type="entry name" value="Isochorismatase-like_dom"/>
</dbReference>
<accession>A0A1H3LSL2</accession>
<dbReference type="PANTHER" id="PTHR43540:SF3">
    <property type="entry name" value="ENTEROBACTIN SYNTHASE COMPONENT B"/>
    <property type="match status" value="1"/>
</dbReference>
<evidence type="ECO:0000256" key="1">
    <source>
        <dbReference type="ARBA" id="ARBA00022801"/>
    </source>
</evidence>
<dbReference type="STRING" id="418495.SAMN05216215_103241"/>
<dbReference type="GO" id="GO:0008908">
    <property type="term" value="F:isochorismatase activity"/>
    <property type="evidence" value="ECO:0007669"/>
    <property type="project" value="InterPro"/>
</dbReference>
<gene>
    <name evidence="3" type="ORF">SAMN05216215_103241</name>
</gene>
<dbReference type="SUPFAM" id="SSF52499">
    <property type="entry name" value="Isochorismatase-like hydrolases"/>
    <property type="match status" value="1"/>
</dbReference>
<dbReference type="GO" id="GO:0016829">
    <property type="term" value="F:lyase activity"/>
    <property type="evidence" value="ECO:0007669"/>
    <property type="project" value="UniProtKB-KW"/>
</dbReference>